<feature type="chain" id="PRO_5031494099" description="Cyanovirin-N domain-containing protein" evidence="1">
    <location>
        <begin position="30"/>
        <end position="130"/>
    </location>
</feature>
<keyword evidence="1" id="KW-0732">Signal</keyword>
<evidence type="ECO:0000256" key="1">
    <source>
        <dbReference type="SAM" id="SignalP"/>
    </source>
</evidence>
<organism evidence="2">
    <name type="scientific">Chaetoceros debilis</name>
    <dbReference type="NCBI Taxonomy" id="122233"/>
    <lineage>
        <taxon>Eukaryota</taxon>
        <taxon>Sar</taxon>
        <taxon>Stramenopiles</taxon>
        <taxon>Ochrophyta</taxon>
        <taxon>Bacillariophyta</taxon>
        <taxon>Coscinodiscophyceae</taxon>
        <taxon>Chaetocerotophycidae</taxon>
        <taxon>Chaetocerotales</taxon>
        <taxon>Chaetocerotaceae</taxon>
        <taxon>Chaetoceros</taxon>
    </lineage>
</organism>
<feature type="signal peptide" evidence="1">
    <location>
        <begin position="1"/>
        <end position="29"/>
    </location>
</feature>
<name>A0A7S3PWT9_9STRA</name>
<gene>
    <name evidence="2" type="ORF">CDEB00056_LOCUS3098</name>
</gene>
<dbReference type="EMBL" id="HBIO01004513">
    <property type="protein sequence ID" value="CAE0458257.1"/>
    <property type="molecule type" value="Transcribed_RNA"/>
</dbReference>
<evidence type="ECO:0000313" key="2">
    <source>
        <dbReference type="EMBL" id="CAE0458257.1"/>
    </source>
</evidence>
<proteinExistence type="predicted"/>
<dbReference type="AlphaFoldDB" id="A0A7S3PWT9"/>
<protein>
    <recommendedName>
        <fullName evidence="3">Cyanovirin-N domain-containing protein</fullName>
    </recommendedName>
</protein>
<reference evidence="2" key="1">
    <citation type="submission" date="2021-01" db="EMBL/GenBank/DDBJ databases">
        <authorList>
            <person name="Corre E."/>
            <person name="Pelletier E."/>
            <person name="Niang G."/>
            <person name="Scheremetjew M."/>
            <person name="Finn R."/>
            <person name="Kale V."/>
            <person name="Holt S."/>
            <person name="Cochrane G."/>
            <person name="Meng A."/>
            <person name="Brown T."/>
            <person name="Cohen L."/>
        </authorList>
    </citation>
    <scope>NUCLEOTIDE SEQUENCE</scope>
    <source>
        <strain evidence="2">MM31A-1</strain>
    </source>
</reference>
<sequence>MTSSAPIIKHLSFLVANMVLLGVISSVAAFDCPCFSSSDLDPFNADNIDFDLSCRESHMTDSGINIVMKQIDQDSDIAPPGYKLEFGAHGEHFCLIGWDNFVIIPQRNMAEDCADLIRLKCQNIGDLSEY</sequence>
<accession>A0A7S3PWT9</accession>
<evidence type="ECO:0008006" key="3">
    <source>
        <dbReference type="Google" id="ProtNLM"/>
    </source>
</evidence>